<dbReference type="InterPro" id="IPR007621">
    <property type="entry name" value="TPM_dom"/>
</dbReference>
<evidence type="ECO:0000313" key="2">
    <source>
        <dbReference type="EMBL" id="AMO36124.1"/>
    </source>
</evidence>
<dbReference type="PANTHER" id="PTHR30373">
    <property type="entry name" value="UPF0603 PROTEIN YGCG"/>
    <property type="match status" value="1"/>
</dbReference>
<dbReference type="EMBL" id="CP014646">
    <property type="protein sequence ID" value="AMO36124.1"/>
    <property type="molecule type" value="Genomic_DNA"/>
</dbReference>
<dbReference type="RefSeq" id="WP_048709332.1">
    <property type="nucleotide sequence ID" value="NZ_CP014646.1"/>
</dbReference>
<reference evidence="3" key="1">
    <citation type="submission" date="2016-03" db="EMBL/GenBank/DDBJ databases">
        <authorList>
            <person name="Ma C."/>
            <person name="Zhou S."/>
            <person name="Yang G."/>
        </authorList>
    </citation>
    <scope>NUCLEOTIDE SEQUENCE [LARGE SCALE GENOMIC DNA]</scope>
    <source>
        <strain evidence="3">SgZ-1</strain>
    </source>
</reference>
<dbReference type="AlphaFoldDB" id="A0A140IEE9"/>
<keyword evidence="3" id="KW-1185">Reference proteome</keyword>
<evidence type="ECO:0000313" key="3">
    <source>
        <dbReference type="Proteomes" id="UP000036902"/>
    </source>
</evidence>
<protein>
    <recommendedName>
        <fullName evidence="1">TPM domain-containing protein</fullName>
    </recommendedName>
</protein>
<dbReference type="Pfam" id="PF04536">
    <property type="entry name" value="TPM_phosphatase"/>
    <property type="match status" value="1"/>
</dbReference>
<gene>
    <name evidence="2" type="ORF">AC731_003720</name>
</gene>
<proteinExistence type="predicted"/>
<dbReference type="STRING" id="1134435.AC731_003720"/>
<organism evidence="2 3">
    <name type="scientific">Thauera humireducens</name>
    <dbReference type="NCBI Taxonomy" id="1134435"/>
    <lineage>
        <taxon>Bacteria</taxon>
        <taxon>Pseudomonadati</taxon>
        <taxon>Pseudomonadota</taxon>
        <taxon>Betaproteobacteria</taxon>
        <taxon>Rhodocyclales</taxon>
        <taxon>Zoogloeaceae</taxon>
        <taxon>Thauera</taxon>
    </lineage>
</organism>
<feature type="domain" description="TPM" evidence="1">
    <location>
        <begin position="17"/>
        <end position="151"/>
    </location>
</feature>
<accession>A0A140IEE9</accession>
<dbReference type="PANTHER" id="PTHR30373:SF8">
    <property type="entry name" value="BLL7265 PROTEIN"/>
    <property type="match status" value="1"/>
</dbReference>
<dbReference type="KEGG" id="thu:AC731_003720"/>
<sequence length="179" mass="20437">MGKLTRLLRHLWLDAHDAEKALGKTGFDRLEQRVAASEREHDGQICLCIEASLPLRYLSRNLLRNEPIESVIADRALTMFGKQRVWDTEHNNGVLIYMLLAEHEIDILADRALAKRVPAETWRRTIDAALAHFRRGRIEDGLNTAIDDVHALLVRHFPRAHADDEDMLDKGLPDRPVIG</sequence>
<dbReference type="Gene3D" id="3.10.310.50">
    <property type="match status" value="1"/>
</dbReference>
<evidence type="ECO:0000259" key="1">
    <source>
        <dbReference type="Pfam" id="PF04536"/>
    </source>
</evidence>
<dbReference type="Proteomes" id="UP000036902">
    <property type="component" value="Chromosome"/>
</dbReference>
<name>A0A140IEE9_9RHOO</name>